<dbReference type="CDD" id="cd13849">
    <property type="entry name" value="CuRO_1_LCC_plant"/>
    <property type="match status" value="1"/>
</dbReference>
<comment type="caution">
    <text evidence="17">The sequence shown here is derived from an EMBL/GenBank/DDBJ whole genome shotgun (WGS) entry which is preliminary data.</text>
</comment>
<dbReference type="InterPro" id="IPR045087">
    <property type="entry name" value="Cu-oxidase_fam"/>
</dbReference>
<keyword evidence="12 13" id="KW-0439">Lignin degradation</keyword>
<keyword evidence="7 13" id="KW-0479">Metal-binding</keyword>
<dbReference type="GO" id="GO:0046274">
    <property type="term" value="P:lignin catabolic process"/>
    <property type="evidence" value="ECO:0007669"/>
    <property type="project" value="UniProtKB-KW"/>
</dbReference>
<feature type="domain" description="Plastocyanin-like" evidence="16">
    <location>
        <begin position="37"/>
        <end position="149"/>
    </location>
</feature>
<dbReference type="InterPro" id="IPR011707">
    <property type="entry name" value="Cu-oxidase-like_N"/>
</dbReference>
<dbReference type="PROSITE" id="PS00079">
    <property type="entry name" value="MULTICOPPER_OXIDASE1"/>
    <property type="match status" value="1"/>
</dbReference>
<evidence type="ECO:0000256" key="4">
    <source>
        <dbReference type="ARBA" id="ARBA00012297"/>
    </source>
</evidence>
<dbReference type="InterPro" id="IPR033138">
    <property type="entry name" value="Cu_oxidase_CS"/>
</dbReference>
<evidence type="ECO:0000256" key="6">
    <source>
        <dbReference type="ARBA" id="ARBA00022525"/>
    </source>
</evidence>
<comment type="subcellular location">
    <subcellularLocation>
        <location evidence="2 13">Secreted</location>
        <location evidence="2 13">Extracellular space</location>
        <location evidence="2 13">Apoplast</location>
    </subcellularLocation>
</comment>
<evidence type="ECO:0000256" key="2">
    <source>
        <dbReference type="ARBA" id="ARBA00004271"/>
    </source>
</evidence>
<evidence type="ECO:0000259" key="14">
    <source>
        <dbReference type="Pfam" id="PF00394"/>
    </source>
</evidence>
<proteinExistence type="inferred from homology"/>
<keyword evidence="10 13" id="KW-0186">Copper</keyword>
<keyword evidence="18" id="KW-1185">Reference proteome</keyword>
<evidence type="ECO:0000256" key="9">
    <source>
        <dbReference type="ARBA" id="ARBA00023002"/>
    </source>
</evidence>
<dbReference type="InterPro" id="IPR017761">
    <property type="entry name" value="Laccase"/>
</dbReference>
<evidence type="ECO:0000256" key="5">
    <source>
        <dbReference type="ARBA" id="ARBA00022523"/>
    </source>
</evidence>
<dbReference type="EC" id="1.10.3.2" evidence="4 13"/>
<dbReference type="Pfam" id="PF07731">
    <property type="entry name" value="Cu-oxidase_2"/>
    <property type="match status" value="1"/>
</dbReference>
<evidence type="ECO:0000256" key="8">
    <source>
        <dbReference type="ARBA" id="ARBA00022737"/>
    </source>
</evidence>
<evidence type="ECO:0000256" key="1">
    <source>
        <dbReference type="ARBA" id="ARBA00000349"/>
    </source>
</evidence>
<evidence type="ECO:0000259" key="15">
    <source>
        <dbReference type="Pfam" id="PF07731"/>
    </source>
</evidence>
<dbReference type="InterPro" id="IPR034288">
    <property type="entry name" value="CuRO_1_LCC"/>
</dbReference>
<dbReference type="PROSITE" id="PS00080">
    <property type="entry name" value="MULTICOPPER_OXIDASE2"/>
    <property type="match status" value="1"/>
</dbReference>
<dbReference type="GO" id="GO:0046872">
    <property type="term" value="F:metal ion binding"/>
    <property type="evidence" value="ECO:0007669"/>
    <property type="project" value="UniProtKB-KW"/>
</dbReference>
<evidence type="ECO:0000256" key="3">
    <source>
        <dbReference type="ARBA" id="ARBA00010609"/>
    </source>
</evidence>
<keyword evidence="5 13" id="KW-0052">Apoplast</keyword>
<reference evidence="17 18" key="1">
    <citation type="submission" date="2024-06" db="EMBL/GenBank/DDBJ databases">
        <title>A chromosome level genome sequence of Diviner's sage (Salvia divinorum).</title>
        <authorList>
            <person name="Ford S.A."/>
            <person name="Ro D.-K."/>
            <person name="Ness R.W."/>
            <person name="Phillips M.A."/>
        </authorList>
    </citation>
    <scope>NUCLEOTIDE SEQUENCE [LARGE SCALE GENOMIC DNA]</scope>
    <source>
        <strain evidence="17">SAF-2024a</strain>
        <tissue evidence="17">Leaf</tissue>
    </source>
</reference>
<comment type="catalytic activity">
    <reaction evidence="1 13">
        <text>4 hydroquinone + O2 = 4 benzosemiquinone + 2 H2O</text>
        <dbReference type="Rhea" id="RHEA:11276"/>
        <dbReference type="ChEBI" id="CHEBI:15377"/>
        <dbReference type="ChEBI" id="CHEBI:15379"/>
        <dbReference type="ChEBI" id="CHEBI:17594"/>
        <dbReference type="ChEBI" id="CHEBI:17977"/>
        <dbReference type="EC" id="1.10.3.2"/>
    </reaction>
</comment>
<dbReference type="InterPro" id="IPR034289">
    <property type="entry name" value="CuRO_3_LCC"/>
</dbReference>
<dbReference type="AlphaFoldDB" id="A0ABD1G8V5"/>
<evidence type="ECO:0000256" key="13">
    <source>
        <dbReference type="RuleBase" id="RU361119"/>
    </source>
</evidence>
<dbReference type="Pfam" id="PF07732">
    <property type="entry name" value="Cu-oxidase_3"/>
    <property type="match status" value="1"/>
</dbReference>
<feature type="domain" description="Plastocyanin-like" evidence="15">
    <location>
        <begin position="416"/>
        <end position="550"/>
    </location>
</feature>
<dbReference type="InterPro" id="IPR008972">
    <property type="entry name" value="Cupredoxin"/>
</dbReference>
<dbReference type="Pfam" id="PF00394">
    <property type="entry name" value="Cu-oxidase"/>
    <property type="match status" value="1"/>
</dbReference>
<evidence type="ECO:0000256" key="12">
    <source>
        <dbReference type="ARBA" id="ARBA00023185"/>
    </source>
</evidence>
<feature type="domain" description="Plastocyanin-like" evidence="14">
    <location>
        <begin position="162"/>
        <end position="308"/>
    </location>
</feature>
<evidence type="ECO:0000313" key="17">
    <source>
        <dbReference type="EMBL" id="KAL1540547.1"/>
    </source>
</evidence>
<dbReference type="EMBL" id="JBEAFC010000009">
    <property type="protein sequence ID" value="KAL1540547.1"/>
    <property type="molecule type" value="Genomic_DNA"/>
</dbReference>
<dbReference type="PANTHER" id="PTHR11709:SF443">
    <property type="entry name" value="LACCASE-15"/>
    <property type="match status" value="1"/>
</dbReference>
<sequence length="567" mass="63743">MGTTKTMMILQILVASLLHGGVIYSHATTHYNFEVVETVYNRLCSNKTIMTVNGQFPGPTIHVTEGETIVVVVANKARQNITIHWHGVKQPRYPWSDGPEYITQCPIRPGTNFSQKIEFSDEIGTLWWHAHSDWSRATVHGAVIIHPKKKDDYPFPVPHAEIPIILGEWWKSDVQEVLSEFLKNGGEPNISDAFLINGQPGDLYPCSRKDTFKITVDHDKRYLIRLINTVMNTIMFFKIGGHNVTVVGTDGAYLKPFTTNYVAISPGQTLDVLLLADQKSHYYYMAVGPYSVAGTFDNTTTTALLEYRTTPSTLPPSSPRLPLLPESNNTLASADFTRKFKTLSLKNRPINVPTNPSTKLFFTLSMNTLPCPNATCLGPFGDRFSTSINNLTFDQPKISILEAYYKGTNGVYSGDFPSRPPLAFNYTEEFVSRELWFPANATKVRYLDYNSTVEIVFQGTNTVRGVDHPMHLHGYSFYVVGSGFGDFDEMRDPRSYNLVNPPLMNTIAVPVNGWTTIRFRADNPGVWLLHCHLERHLSWGMMMVFITKNGKGPSAQMDPPPPDFPRC</sequence>
<dbReference type="NCBIfam" id="TIGR03389">
    <property type="entry name" value="laccase"/>
    <property type="match status" value="1"/>
</dbReference>
<dbReference type="GO" id="GO:0048046">
    <property type="term" value="C:apoplast"/>
    <property type="evidence" value="ECO:0007669"/>
    <property type="project" value="UniProtKB-SubCell"/>
</dbReference>
<organism evidence="17 18">
    <name type="scientific">Salvia divinorum</name>
    <name type="common">Maria pastora</name>
    <name type="synonym">Diviner's sage</name>
    <dbReference type="NCBI Taxonomy" id="28513"/>
    <lineage>
        <taxon>Eukaryota</taxon>
        <taxon>Viridiplantae</taxon>
        <taxon>Streptophyta</taxon>
        <taxon>Embryophyta</taxon>
        <taxon>Tracheophyta</taxon>
        <taxon>Spermatophyta</taxon>
        <taxon>Magnoliopsida</taxon>
        <taxon>eudicotyledons</taxon>
        <taxon>Gunneridae</taxon>
        <taxon>Pentapetalae</taxon>
        <taxon>asterids</taxon>
        <taxon>lamiids</taxon>
        <taxon>Lamiales</taxon>
        <taxon>Lamiaceae</taxon>
        <taxon>Nepetoideae</taxon>
        <taxon>Mentheae</taxon>
        <taxon>Salviinae</taxon>
        <taxon>Salvia</taxon>
        <taxon>Salvia subgen. Calosphace</taxon>
    </lineage>
</organism>
<comment type="similarity">
    <text evidence="3 13">Belongs to the multicopper oxidase family.</text>
</comment>
<keyword evidence="11" id="KW-0325">Glycoprotein</keyword>
<dbReference type="Proteomes" id="UP001567538">
    <property type="component" value="Unassembled WGS sequence"/>
</dbReference>
<feature type="signal peptide" evidence="13">
    <location>
        <begin position="1"/>
        <end position="27"/>
    </location>
</feature>
<protein>
    <recommendedName>
        <fullName evidence="4 13">Laccase</fullName>
        <ecNumber evidence="4 13">1.10.3.2</ecNumber>
    </recommendedName>
    <alternativeName>
        <fullName evidence="13">Benzenediol:oxygen oxidoreductase</fullName>
    </alternativeName>
    <alternativeName>
        <fullName evidence="13">Diphenol oxidase</fullName>
    </alternativeName>
    <alternativeName>
        <fullName evidence="13">Urishiol oxidase</fullName>
    </alternativeName>
</protein>
<keyword evidence="6 13" id="KW-0964">Secreted</keyword>
<dbReference type="CDD" id="cd13875">
    <property type="entry name" value="CuRO_2_LCC_plant"/>
    <property type="match status" value="1"/>
</dbReference>
<dbReference type="CDD" id="cd13897">
    <property type="entry name" value="CuRO_3_LCC_plant"/>
    <property type="match status" value="1"/>
</dbReference>
<dbReference type="InterPro" id="IPR034285">
    <property type="entry name" value="CuRO_2_LCC"/>
</dbReference>
<comment type="function">
    <text evidence="13">Lignin degradation and detoxification of lignin-derived products.</text>
</comment>
<dbReference type="Gene3D" id="2.60.40.420">
    <property type="entry name" value="Cupredoxins - blue copper proteins"/>
    <property type="match status" value="3"/>
</dbReference>
<dbReference type="PANTHER" id="PTHR11709">
    <property type="entry name" value="MULTI-COPPER OXIDASE"/>
    <property type="match status" value="1"/>
</dbReference>
<name>A0ABD1G8V5_SALDI</name>
<dbReference type="InterPro" id="IPR001117">
    <property type="entry name" value="Cu-oxidase_2nd"/>
</dbReference>
<keyword evidence="9 13" id="KW-0560">Oxidoreductase</keyword>
<comment type="cofactor">
    <cofactor evidence="13">
        <name>Cu cation</name>
        <dbReference type="ChEBI" id="CHEBI:23378"/>
    </cofactor>
    <text evidence="13">Binds 4 Cu cations per monomer.</text>
</comment>
<evidence type="ECO:0000256" key="7">
    <source>
        <dbReference type="ARBA" id="ARBA00022723"/>
    </source>
</evidence>
<accession>A0ABD1G8V5</accession>
<evidence type="ECO:0000256" key="10">
    <source>
        <dbReference type="ARBA" id="ARBA00023008"/>
    </source>
</evidence>
<dbReference type="InterPro" id="IPR002355">
    <property type="entry name" value="Cu_oxidase_Cu_BS"/>
</dbReference>
<gene>
    <name evidence="17" type="ORF">AAHA92_24888</name>
</gene>
<feature type="chain" id="PRO_5044531441" description="Laccase" evidence="13">
    <location>
        <begin position="28"/>
        <end position="567"/>
    </location>
</feature>
<dbReference type="InterPro" id="IPR011706">
    <property type="entry name" value="Cu-oxidase_C"/>
</dbReference>
<evidence type="ECO:0000313" key="18">
    <source>
        <dbReference type="Proteomes" id="UP001567538"/>
    </source>
</evidence>
<keyword evidence="8 13" id="KW-0677">Repeat</keyword>
<dbReference type="GO" id="GO:0052716">
    <property type="term" value="F:hydroquinone:oxygen oxidoreductase activity"/>
    <property type="evidence" value="ECO:0007669"/>
    <property type="project" value="UniProtKB-EC"/>
</dbReference>
<dbReference type="SUPFAM" id="SSF49503">
    <property type="entry name" value="Cupredoxins"/>
    <property type="match status" value="3"/>
</dbReference>
<evidence type="ECO:0000256" key="11">
    <source>
        <dbReference type="ARBA" id="ARBA00023180"/>
    </source>
</evidence>
<keyword evidence="13" id="KW-0732">Signal</keyword>
<evidence type="ECO:0000259" key="16">
    <source>
        <dbReference type="Pfam" id="PF07732"/>
    </source>
</evidence>